<comment type="caution">
    <text evidence="2">The sequence shown here is derived from an EMBL/GenBank/DDBJ whole genome shotgun (WGS) entry which is preliminary data.</text>
</comment>
<dbReference type="Pfam" id="PF01476">
    <property type="entry name" value="LysM"/>
    <property type="match status" value="1"/>
</dbReference>
<feature type="domain" description="LysM" evidence="1">
    <location>
        <begin position="20"/>
        <end position="65"/>
    </location>
</feature>
<dbReference type="CDD" id="cd00118">
    <property type="entry name" value="LysM"/>
    <property type="match status" value="1"/>
</dbReference>
<gene>
    <name evidence="2" type="ORF">GIL414_LOCUS83048</name>
</gene>
<dbReference type="InterPro" id="IPR018392">
    <property type="entry name" value="LysM"/>
</dbReference>
<evidence type="ECO:0000259" key="1">
    <source>
        <dbReference type="PROSITE" id="PS51782"/>
    </source>
</evidence>
<proteinExistence type="predicted"/>
<dbReference type="InterPro" id="IPR036779">
    <property type="entry name" value="LysM_dom_sf"/>
</dbReference>
<dbReference type="SMART" id="SM00257">
    <property type="entry name" value="LysM"/>
    <property type="match status" value="1"/>
</dbReference>
<accession>A0A8S3JMZ4</accession>
<reference evidence="2" key="1">
    <citation type="submission" date="2021-02" db="EMBL/GenBank/DDBJ databases">
        <authorList>
            <person name="Nowell W R."/>
        </authorList>
    </citation>
    <scope>NUCLEOTIDE SEQUENCE</scope>
</reference>
<dbReference type="Proteomes" id="UP000681720">
    <property type="component" value="Unassembled WGS sequence"/>
</dbReference>
<protein>
    <recommendedName>
        <fullName evidence="1">LysM domain-containing protein</fullName>
    </recommendedName>
</protein>
<dbReference type="PROSITE" id="PS51782">
    <property type="entry name" value="LYSM"/>
    <property type="match status" value="1"/>
</dbReference>
<sequence length="66" mass="7326">MKFALYSSSLSTLPSSSTSTYYKVKTGDTLVNIAEQKGFDLDQMKAANPELKDCDRLLPNQIIKLP</sequence>
<organism evidence="2 3">
    <name type="scientific">Rotaria magnacalcarata</name>
    <dbReference type="NCBI Taxonomy" id="392030"/>
    <lineage>
        <taxon>Eukaryota</taxon>
        <taxon>Metazoa</taxon>
        <taxon>Spiralia</taxon>
        <taxon>Gnathifera</taxon>
        <taxon>Rotifera</taxon>
        <taxon>Eurotatoria</taxon>
        <taxon>Bdelloidea</taxon>
        <taxon>Philodinida</taxon>
        <taxon>Philodinidae</taxon>
        <taxon>Rotaria</taxon>
    </lineage>
</organism>
<dbReference type="EMBL" id="CAJOBJ010361843">
    <property type="protein sequence ID" value="CAF5218603.1"/>
    <property type="molecule type" value="Genomic_DNA"/>
</dbReference>
<dbReference type="SUPFAM" id="SSF54106">
    <property type="entry name" value="LysM domain"/>
    <property type="match status" value="1"/>
</dbReference>
<evidence type="ECO:0000313" key="3">
    <source>
        <dbReference type="Proteomes" id="UP000681720"/>
    </source>
</evidence>
<evidence type="ECO:0000313" key="2">
    <source>
        <dbReference type="EMBL" id="CAF5218603.1"/>
    </source>
</evidence>
<dbReference type="AlphaFoldDB" id="A0A8S3JMZ4"/>
<dbReference type="Gene3D" id="3.10.350.10">
    <property type="entry name" value="LysM domain"/>
    <property type="match status" value="1"/>
</dbReference>
<feature type="non-terminal residue" evidence="2">
    <location>
        <position position="1"/>
    </location>
</feature>
<name>A0A8S3JMZ4_9BILA</name>